<evidence type="ECO:0000313" key="12">
    <source>
        <dbReference type="Proteomes" id="UP001377804"/>
    </source>
</evidence>
<keyword evidence="4 8" id="KW-0276">Fatty acid metabolism</keyword>
<proteinExistence type="predicted"/>
<dbReference type="SUPFAM" id="SSF51230">
    <property type="entry name" value="Single hybrid motif"/>
    <property type="match status" value="1"/>
</dbReference>
<dbReference type="InterPro" id="IPR001249">
    <property type="entry name" value="AcCoA_biotinCC"/>
</dbReference>
<sequence>MNEKQIEQLFDKFENSSLKEFELVQGDFKLSLSKRESAAPQVAAPEAVTAAQPTTQNTPITTEAPTETEGTANAAPSNLEDIKSPLVGVAYLAPKPDADVFKKVGDSVKKGDVVCVIEAMKMINEVKSTVDGVVSSVNVEDGTMVEFDQSLFSIEPKE</sequence>
<evidence type="ECO:0000256" key="9">
    <source>
        <dbReference type="SAM" id="MobiDB-lite"/>
    </source>
</evidence>
<comment type="function">
    <text evidence="8">This protein is a component of the acetyl coenzyme A carboxylase complex; first, biotin carboxylase catalyzes the carboxylation of the carrier protein and then the transcarboxylase transfers the carboxyl group to form malonyl-CoA.</text>
</comment>
<evidence type="ECO:0000256" key="8">
    <source>
        <dbReference type="RuleBase" id="RU364072"/>
    </source>
</evidence>
<dbReference type="GO" id="GO:0003989">
    <property type="term" value="F:acetyl-CoA carboxylase activity"/>
    <property type="evidence" value="ECO:0007669"/>
    <property type="project" value="UniProtKB-EC"/>
</dbReference>
<dbReference type="PROSITE" id="PS50968">
    <property type="entry name" value="BIOTINYL_LIPOYL"/>
    <property type="match status" value="1"/>
</dbReference>
<evidence type="ECO:0000256" key="2">
    <source>
        <dbReference type="ARBA" id="ARBA00017562"/>
    </source>
</evidence>
<dbReference type="Proteomes" id="UP001377804">
    <property type="component" value="Unassembled WGS sequence"/>
</dbReference>
<dbReference type="Gene3D" id="2.40.50.100">
    <property type="match status" value="1"/>
</dbReference>
<dbReference type="PANTHER" id="PTHR45266:SF3">
    <property type="entry name" value="OXALOACETATE DECARBOXYLASE ALPHA CHAIN"/>
    <property type="match status" value="1"/>
</dbReference>
<comment type="caution">
    <text evidence="11">The sequence shown here is derived from an EMBL/GenBank/DDBJ whole genome shotgun (WGS) entry which is preliminary data.</text>
</comment>
<evidence type="ECO:0000259" key="10">
    <source>
        <dbReference type="PROSITE" id="PS50968"/>
    </source>
</evidence>
<gene>
    <name evidence="11" type="primary">accB</name>
    <name evidence="11" type="ORF">R4Y45_06735</name>
</gene>
<dbReference type="InterPro" id="IPR050709">
    <property type="entry name" value="Biotin_Carboxyl_Carrier/Decarb"/>
</dbReference>
<dbReference type="PROSITE" id="PS00188">
    <property type="entry name" value="BIOTIN"/>
    <property type="match status" value="1"/>
</dbReference>
<evidence type="ECO:0000256" key="7">
    <source>
        <dbReference type="ARBA" id="ARBA00023267"/>
    </source>
</evidence>
<evidence type="ECO:0000256" key="3">
    <source>
        <dbReference type="ARBA" id="ARBA00022516"/>
    </source>
</evidence>
<comment type="pathway">
    <text evidence="1 8">Lipid metabolism; fatty acid biosynthesis.</text>
</comment>
<keyword evidence="3 8" id="KW-0444">Lipid biosynthesis</keyword>
<evidence type="ECO:0000256" key="5">
    <source>
        <dbReference type="ARBA" id="ARBA00023098"/>
    </source>
</evidence>
<keyword evidence="12" id="KW-1185">Reference proteome</keyword>
<dbReference type="CDD" id="cd06850">
    <property type="entry name" value="biotinyl_domain"/>
    <property type="match status" value="1"/>
</dbReference>
<protein>
    <recommendedName>
        <fullName evidence="2 8">Biotin carboxyl carrier protein of acetyl-CoA carboxylase</fullName>
    </recommendedName>
</protein>
<dbReference type="NCBIfam" id="TIGR00531">
    <property type="entry name" value="BCCP"/>
    <property type="match status" value="1"/>
</dbReference>
<keyword evidence="6 8" id="KW-0275">Fatty acid biosynthesis</keyword>
<accession>A0ABU8SHP9</accession>
<dbReference type="InterPro" id="IPR000089">
    <property type="entry name" value="Biotin_lipoyl"/>
</dbReference>
<keyword evidence="11" id="KW-0436">Ligase</keyword>
<reference evidence="11 12" key="1">
    <citation type="submission" date="2023-10" db="EMBL/GenBank/DDBJ databases">
        <title>Holzapfeliella saturejae sp. nov. isolated from Satureja montana flowers.</title>
        <authorList>
            <person name="Alcantara C."/>
            <person name="Zuniga M."/>
            <person name="Landete J.M."/>
            <person name="Monedero V."/>
        </authorList>
    </citation>
    <scope>NUCLEOTIDE SEQUENCE [LARGE SCALE GENOMIC DNA]</scope>
    <source>
        <strain evidence="11 12">He02</strain>
    </source>
</reference>
<feature type="compositionally biased region" description="Low complexity" evidence="9">
    <location>
        <begin position="58"/>
        <end position="76"/>
    </location>
</feature>
<dbReference type="RefSeq" id="WP_339970411.1">
    <property type="nucleotide sequence ID" value="NZ_JAWMWG010000004.1"/>
</dbReference>
<evidence type="ECO:0000256" key="1">
    <source>
        <dbReference type="ARBA" id="ARBA00005194"/>
    </source>
</evidence>
<feature type="region of interest" description="Disordered" evidence="9">
    <location>
        <begin position="35"/>
        <end position="78"/>
    </location>
</feature>
<evidence type="ECO:0000256" key="4">
    <source>
        <dbReference type="ARBA" id="ARBA00022832"/>
    </source>
</evidence>
<name>A0ABU8SHP9_9LACO</name>
<dbReference type="Pfam" id="PF00364">
    <property type="entry name" value="Biotin_lipoyl"/>
    <property type="match status" value="1"/>
</dbReference>
<keyword evidence="7 8" id="KW-0092">Biotin</keyword>
<organism evidence="11 12">
    <name type="scientific">Holzapfeliella saturejae</name>
    <dbReference type="NCBI Taxonomy" id="3082953"/>
    <lineage>
        <taxon>Bacteria</taxon>
        <taxon>Bacillati</taxon>
        <taxon>Bacillota</taxon>
        <taxon>Bacilli</taxon>
        <taxon>Lactobacillales</taxon>
        <taxon>Lactobacillaceae</taxon>
        <taxon>Holzapfeliella</taxon>
    </lineage>
</organism>
<dbReference type="EMBL" id="JAWMWG010000004">
    <property type="protein sequence ID" value="MEJ6348912.1"/>
    <property type="molecule type" value="Genomic_DNA"/>
</dbReference>
<evidence type="ECO:0000313" key="11">
    <source>
        <dbReference type="EMBL" id="MEJ6348912.1"/>
    </source>
</evidence>
<dbReference type="InterPro" id="IPR011053">
    <property type="entry name" value="Single_hybrid_motif"/>
</dbReference>
<keyword evidence="5 8" id="KW-0443">Lipid metabolism</keyword>
<dbReference type="InterPro" id="IPR001882">
    <property type="entry name" value="Biotin_BS"/>
</dbReference>
<evidence type="ECO:0000256" key="6">
    <source>
        <dbReference type="ARBA" id="ARBA00023160"/>
    </source>
</evidence>
<dbReference type="PRINTS" id="PR01071">
    <property type="entry name" value="ACOABIOTINCC"/>
</dbReference>
<feature type="domain" description="Lipoyl-binding" evidence="10">
    <location>
        <begin position="79"/>
        <end position="155"/>
    </location>
</feature>
<dbReference type="PANTHER" id="PTHR45266">
    <property type="entry name" value="OXALOACETATE DECARBOXYLASE ALPHA CHAIN"/>
    <property type="match status" value="1"/>
</dbReference>